<name>A0A2D0IMG5_9GAMM</name>
<gene>
    <name evidence="2" type="ORF">BDE27_0329</name>
    <name evidence="1" type="ORF">Xehl_03239</name>
</gene>
<dbReference type="AlphaFoldDB" id="A0A2D0IMG5"/>
<evidence type="ECO:0000313" key="2">
    <source>
        <dbReference type="EMBL" id="RKE92672.1"/>
    </source>
</evidence>
<accession>A0A2D0IMG5</accession>
<comment type="caution">
    <text evidence="1">The sequence shown here is derived from an EMBL/GenBank/DDBJ whole genome shotgun (WGS) entry which is preliminary data.</text>
</comment>
<dbReference type="EMBL" id="RAQI01000001">
    <property type="protein sequence ID" value="RKE92672.1"/>
    <property type="molecule type" value="Genomic_DNA"/>
</dbReference>
<protein>
    <submittedName>
        <fullName evidence="1">Uncharacterized protein</fullName>
    </submittedName>
</protein>
<evidence type="ECO:0000313" key="3">
    <source>
        <dbReference type="Proteomes" id="UP000225605"/>
    </source>
</evidence>
<dbReference type="Proteomes" id="UP000225605">
    <property type="component" value="Unassembled WGS sequence"/>
</dbReference>
<proteinExistence type="predicted"/>
<dbReference type="EMBL" id="NIBT01000018">
    <property type="protein sequence ID" value="PHM23005.1"/>
    <property type="molecule type" value="Genomic_DNA"/>
</dbReference>
<organism evidence="1 3">
    <name type="scientific">Xenorhabdus ehlersii</name>
    <dbReference type="NCBI Taxonomy" id="290111"/>
    <lineage>
        <taxon>Bacteria</taxon>
        <taxon>Pseudomonadati</taxon>
        <taxon>Pseudomonadota</taxon>
        <taxon>Gammaproteobacteria</taxon>
        <taxon>Enterobacterales</taxon>
        <taxon>Morganellaceae</taxon>
        <taxon>Xenorhabdus</taxon>
    </lineage>
</organism>
<dbReference type="RefSeq" id="WP_099133238.1">
    <property type="nucleotide sequence ID" value="NZ_CAWNOJ010000029.1"/>
</dbReference>
<dbReference type="Proteomes" id="UP000283568">
    <property type="component" value="Unassembled WGS sequence"/>
</dbReference>
<evidence type="ECO:0000313" key="4">
    <source>
        <dbReference type="Proteomes" id="UP000283568"/>
    </source>
</evidence>
<reference evidence="2 4" key="2">
    <citation type="submission" date="2018-09" db="EMBL/GenBank/DDBJ databases">
        <title>Genomic Encyclopedia of Archaeal and Bacterial Type Strains, Phase II (KMG-II): from individual species to whole genera.</title>
        <authorList>
            <person name="Goeker M."/>
        </authorList>
    </citation>
    <scope>NUCLEOTIDE SEQUENCE [LARGE SCALE GENOMIC DNA]</scope>
    <source>
        <strain evidence="2 4">DSM 16337</strain>
    </source>
</reference>
<evidence type="ECO:0000313" key="1">
    <source>
        <dbReference type="EMBL" id="PHM23005.1"/>
    </source>
</evidence>
<reference evidence="1 3" key="1">
    <citation type="journal article" date="2017" name="Nat. Microbiol.">
        <title>Natural product diversity associated with the nematode symbionts Photorhabdus and Xenorhabdus.</title>
        <authorList>
            <person name="Tobias N.J."/>
            <person name="Wolff H."/>
            <person name="Djahanschiri B."/>
            <person name="Grundmann F."/>
            <person name="Kronenwerth M."/>
            <person name="Shi Y.M."/>
            <person name="Simonyi S."/>
            <person name="Grun P."/>
            <person name="Shapiro-Ilan D."/>
            <person name="Pidot S.J."/>
            <person name="Stinear T.P."/>
            <person name="Ebersberger I."/>
            <person name="Bode H.B."/>
        </authorList>
    </citation>
    <scope>NUCLEOTIDE SEQUENCE [LARGE SCALE GENOMIC DNA]</scope>
    <source>
        <strain evidence="1 3">DSM 16337</strain>
    </source>
</reference>
<keyword evidence="4" id="KW-1185">Reference proteome</keyword>
<sequence length="193" mass="21855">MNKSQIFSAAPQTATTNAITYFLIETKYEGPYDNAPAYVDLDTITISRAAPIDSIMGVLGYCGTVGEMSVYLHGRYPTIEAAREAIYSMWDAVRDRDPQGYRYQSIDKNVVEVYKPGRYTPLSSEASCDWAMAEIFRDIEADTTDERIAEIVAESEARSNRNGYTHHKSLRYIIEDYRNEKYAALRSLNQSGK</sequence>